<dbReference type="InterPro" id="IPR036894">
    <property type="entry name" value="YbaB-like_sf"/>
</dbReference>
<dbReference type="Gene3D" id="3.30.1310.10">
    <property type="entry name" value="Nucleoid-associated protein YbaB-like domain"/>
    <property type="match status" value="1"/>
</dbReference>
<comment type="subcellular location">
    <subcellularLocation>
        <location evidence="2">Cytoplasm</location>
        <location evidence="2">Nucleoid</location>
    </subcellularLocation>
</comment>
<dbReference type="NCBIfam" id="TIGR00103">
    <property type="entry name" value="DNA_YbaB_EbfC"/>
    <property type="match status" value="1"/>
</dbReference>
<dbReference type="GO" id="GO:0003677">
    <property type="term" value="F:DNA binding"/>
    <property type="evidence" value="ECO:0007669"/>
    <property type="project" value="UniProtKB-UniRule"/>
</dbReference>
<protein>
    <recommendedName>
        <fullName evidence="2">Nucleoid-associated protein AMJ40_01245</fullName>
    </recommendedName>
</protein>
<evidence type="ECO:0000313" key="5">
    <source>
        <dbReference type="Proteomes" id="UP000051124"/>
    </source>
</evidence>
<comment type="caution">
    <text evidence="4">The sequence shown here is derived from an EMBL/GenBank/DDBJ whole genome shotgun (WGS) entry which is preliminary data.</text>
</comment>
<dbReference type="SUPFAM" id="SSF82607">
    <property type="entry name" value="YbaB-like"/>
    <property type="match status" value="1"/>
</dbReference>
<dbReference type="GO" id="GO:0005829">
    <property type="term" value="C:cytosol"/>
    <property type="evidence" value="ECO:0007669"/>
    <property type="project" value="TreeGrafter"/>
</dbReference>
<feature type="coiled-coil region" evidence="3">
    <location>
        <begin position="4"/>
        <end position="31"/>
    </location>
</feature>
<reference evidence="4 5" key="1">
    <citation type="journal article" date="2015" name="Microbiome">
        <title>Genomic resolution of linkages in carbon, nitrogen, and sulfur cycling among widespread estuary sediment bacteria.</title>
        <authorList>
            <person name="Baker B.J."/>
            <person name="Lazar C.S."/>
            <person name="Teske A.P."/>
            <person name="Dick G.J."/>
        </authorList>
    </citation>
    <scope>NUCLEOTIDE SEQUENCE [LARGE SCALE GENOMIC DNA]</scope>
    <source>
        <strain evidence="4">DG_26</strain>
    </source>
</reference>
<proteinExistence type="inferred from homology"/>
<organism evidence="4 5">
    <name type="scientific">candidate division TA06 bacterium DG_26</name>
    <dbReference type="NCBI Taxonomy" id="1703771"/>
    <lineage>
        <taxon>Bacteria</taxon>
        <taxon>Bacteria division TA06</taxon>
    </lineage>
</organism>
<dbReference type="PIRSF" id="PIRSF004555">
    <property type="entry name" value="UCP004555"/>
    <property type="match status" value="1"/>
</dbReference>
<dbReference type="PANTHER" id="PTHR33449">
    <property type="entry name" value="NUCLEOID-ASSOCIATED PROTEIN YBAB"/>
    <property type="match status" value="1"/>
</dbReference>
<dbReference type="Proteomes" id="UP000051124">
    <property type="component" value="Unassembled WGS sequence"/>
</dbReference>
<sequence length="103" mass="11156">MLNFKAFAKQAQKMQQAVEEVQEELSRRRVEVSSGGGMVRVVCDGLQNLVELKIDPTVVDPGDVEMLEDLIVAAVSEGRKAAQKLAADELAKVTGGMRIPGLF</sequence>
<dbReference type="InterPro" id="IPR004401">
    <property type="entry name" value="YbaB/EbfC"/>
</dbReference>
<comment type="similarity">
    <text evidence="2">Belongs to the YbaB/EbfC family.</text>
</comment>
<comment type="function">
    <text evidence="2">Binds to DNA and alters its conformation. May be involved in regulation of gene expression, nucleoid organization and DNA protection.</text>
</comment>
<name>A0A0S7WN16_UNCT6</name>
<dbReference type="HAMAP" id="MF_00274">
    <property type="entry name" value="DNA_YbaB_EbfC"/>
    <property type="match status" value="1"/>
</dbReference>
<dbReference type="PANTHER" id="PTHR33449:SF1">
    <property type="entry name" value="NUCLEOID-ASSOCIATED PROTEIN YBAB"/>
    <property type="match status" value="1"/>
</dbReference>
<gene>
    <name evidence="4" type="ORF">AMJ40_01245</name>
</gene>
<dbReference type="PATRIC" id="fig|1703771.3.peg.50"/>
<evidence type="ECO:0000256" key="2">
    <source>
        <dbReference type="HAMAP-Rule" id="MF_00274"/>
    </source>
</evidence>
<accession>A0A0S7WN16</accession>
<evidence type="ECO:0000256" key="3">
    <source>
        <dbReference type="SAM" id="Coils"/>
    </source>
</evidence>
<dbReference type="GO" id="GO:0043590">
    <property type="term" value="C:bacterial nucleoid"/>
    <property type="evidence" value="ECO:0007669"/>
    <property type="project" value="UniProtKB-UniRule"/>
</dbReference>
<dbReference type="Pfam" id="PF02575">
    <property type="entry name" value="YbaB_DNA_bd"/>
    <property type="match status" value="1"/>
</dbReference>
<evidence type="ECO:0000256" key="1">
    <source>
        <dbReference type="ARBA" id="ARBA00023125"/>
    </source>
</evidence>
<keyword evidence="1 2" id="KW-0238">DNA-binding</keyword>
<comment type="subunit">
    <text evidence="2">Homodimer.</text>
</comment>
<keyword evidence="2" id="KW-0963">Cytoplasm</keyword>
<dbReference type="EMBL" id="LIZT01000008">
    <property type="protein sequence ID" value="KPJ51004.1"/>
    <property type="molecule type" value="Genomic_DNA"/>
</dbReference>
<evidence type="ECO:0000313" key="4">
    <source>
        <dbReference type="EMBL" id="KPJ51004.1"/>
    </source>
</evidence>
<dbReference type="AlphaFoldDB" id="A0A0S7WN16"/>
<keyword evidence="3" id="KW-0175">Coiled coil</keyword>